<dbReference type="InterPro" id="IPR035093">
    <property type="entry name" value="RelE/ParE_toxin_dom_sf"/>
</dbReference>
<dbReference type="Pfam" id="PF05015">
    <property type="entry name" value="HigB-like_toxin"/>
    <property type="match status" value="1"/>
</dbReference>
<sequence>MALLFFMISHFACKNTQSFFNGKRIPRFIPFEKVAMRKLQQLNAATDLAFLRIPLGNNLEQLKGNREGQYSIRINDQWRICFVWLNGHAAEVEIVDYH</sequence>
<dbReference type="PANTHER" id="PTHR40266">
    <property type="entry name" value="TOXIN HIGB-1"/>
    <property type="match status" value="1"/>
</dbReference>
<dbReference type="EMBL" id="AEJM01000017">
    <property type="protein sequence ID" value="EGY34063.1"/>
    <property type="molecule type" value="Genomic_DNA"/>
</dbReference>
<protein>
    <submittedName>
        <fullName evidence="1">Plasmid maintenance system killer</fullName>
    </submittedName>
</protein>
<dbReference type="InterPro" id="IPR007711">
    <property type="entry name" value="HigB-1"/>
</dbReference>
<gene>
    <name evidence="1" type="ORF">SC1083_1044</name>
</gene>
<proteinExistence type="predicted"/>
<dbReference type="Proteomes" id="UP000005508">
    <property type="component" value="Unassembled WGS sequence"/>
</dbReference>
<dbReference type="PANTHER" id="PTHR40266:SF2">
    <property type="entry name" value="TOXIN HIGB-1"/>
    <property type="match status" value="1"/>
</dbReference>
<dbReference type="AlphaFoldDB" id="G4A897"/>
<dbReference type="PATRIC" id="fig|907488.3.peg.1031"/>
<evidence type="ECO:0000313" key="1">
    <source>
        <dbReference type="EMBL" id="EGY34063.1"/>
    </source>
</evidence>
<evidence type="ECO:0000313" key="2">
    <source>
        <dbReference type="Proteomes" id="UP000005508"/>
    </source>
</evidence>
<name>G4A897_AGGAC</name>
<reference evidence="1 2" key="1">
    <citation type="submission" date="2010-10" db="EMBL/GenBank/DDBJ databases">
        <authorList>
            <person name="Chen C."/>
            <person name="Kittichotirat W."/>
            <person name="Asikainen S."/>
            <person name="Bumgarner R."/>
        </authorList>
    </citation>
    <scope>NUCLEOTIDE SEQUENCE [LARGE SCALE GENOMIC DNA]</scope>
    <source>
        <strain evidence="1 2">SC1083</strain>
    </source>
</reference>
<organism evidence="1 2">
    <name type="scientific">Aggregatibacter actinomycetemcomitans serotype e str. SC1083</name>
    <dbReference type="NCBI Taxonomy" id="907488"/>
    <lineage>
        <taxon>Bacteria</taxon>
        <taxon>Pseudomonadati</taxon>
        <taxon>Pseudomonadota</taxon>
        <taxon>Gammaproteobacteria</taxon>
        <taxon>Pasteurellales</taxon>
        <taxon>Pasteurellaceae</taxon>
        <taxon>Aggregatibacter</taxon>
    </lineage>
</organism>
<dbReference type="SMR" id="G4A897"/>
<comment type="caution">
    <text evidence="1">The sequence shown here is derived from an EMBL/GenBank/DDBJ whole genome shotgun (WGS) entry which is preliminary data.</text>
</comment>
<dbReference type="SUPFAM" id="SSF143011">
    <property type="entry name" value="RelE-like"/>
    <property type="match status" value="1"/>
</dbReference>
<dbReference type="Gene3D" id="3.30.2310.20">
    <property type="entry name" value="RelE-like"/>
    <property type="match status" value="1"/>
</dbReference>
<accession>G4A897</accession>